<dbReference type="PANTHER" id="PTHR11820:SF7">
    <property type="entry name" value="ACYLPYRUVASE FAHD1, MITOCHONDRIAL"/>
    <property type="match status" value="1"/>
</dbReference>
<dbReference type="PANTHER" id="PTHR11820">
    <property type="entry name" value="ACYLPYRUVASE"/>
    <property type="match status" value="1"/>
</dbReference>
<dbReference type="GO" id="GO:0018773">
    <property type="term" value="F:acetylpyruvate hydrolase activity"/>
    <property type="evidence" value="ECO:0007669"/>
    <property type="project" value="TreeGrafter"/>
</dbReference>
<protein>
    <submittedName>
        <fullName evidence="3">2-keto-4-pentenoate hydratase/2-oxohepta-3-ene-1,7-dioic acid hydratase (Catechol pathway)</fullName>
    </submittedName>
</protein>
<dbReference type="InterPro" id="IPR011234">
    <property type="entry name" value="Fumarylacetoacetase-like_C"/>
</dbReference>
<dbReference type="InterPro" id="IPR036663">
    <property type="entry name" value="Fumarylacetoacetase_C_sf"/>
</dbReference>
<dbReference type="EMBL" id="FTOH01000005">
    <property type="protein sequence ID" value="SIS86170.1"/>
    <property type="molecule type" value="Genomic_DNA"/>
</dbReference>
<reference evidence="4" key="1">
    <citation type="submission" date="2017-01" db="EMBL/GenBank/DDBJ databases">
        <authorList>
            <person name="Varghese N."/>
            <person name="Submissions S."/>
        </authorList>
    </citation>
    <scope>NUCLEOTIDE SEQUENCE [LARGE SCALE GENOMIC DNA]</scope>
    <source>
        <strain evidence="4">DSM 24913</strain>
    </source>
</reference>
<dbReference type="Pfam" id="PF01557">
    <property type="entry name" value="FAA_hydrolase"/>
    <property type="match status" value="1"/>
</dbReference>
<feature type="domain" description="Fumarylacetoacetase-like C-terminal" evidence="2">
    <location>
        <begin position="17"/>
        <end position="217"/>
    </location>
</feature>
<dbReference type="GO" id="GO:0046872">
    <property type="term" value="F:metal ion binding"/>
    <property type="evidence" value="ECO:0007669"/>
    <property type="project" value="UniProtKB-KW"/>
</dbReference>
<dbReference type="Gene3D" id="3.90.850.10">
    <property type="entry name" value="Fumarylacetoacetase-like, C-terminal domain"/>
    <property type="match status" value="1"/>
</dbReference>
<dbReference type="NCBIfam" id="NF007967">
    <property type="entry name" value="PRK10691.1"/>
    <property type="match status" value="1"/>
</dbReference>
<dbReference type="STRING" id="484498.SAMN05421686_105227"/>
<dbReference type="SUPFAM" id="SSF56529">
    <property type="entry name" value="FAH"/>
    <property type="match status" value="1"/>
</dbReference>
<accession>A0A1N7MJG5</accession>
<proteinExistence type="predicted"/>
<evidence type="ECO:0000313" key="4">
    <source>
        <dbReference type="Proteomes" id="UP000185639"/>
    </source>
</evidence>
<sequence>MFTPSLDGAPFSSPVGKIVCVGRNYAAHAAELNNPVPDTPVLFIKPADAACDLQAPLSIPLSQGDVHHELEVAVLIGKRLQKASEAEVSGALAGVGLGLDLTLRDVQSVLKGKGLPWERAKAFDGSCPLSPFVSAARVSDWQNLNFSLLRNGVQQQSGNSADMLNPVLSLIAHMSQSFTLNPGDVVMTGTPPGVGPLNVGDSLELALEDWIAVTTEVVSPQASEKSL</sequence>
<dbReference type="Proteomes" id="UP000185639">
    <property type="component" value="Unassembled WGS sequence"/>
</dbReference>
<dbReference type="OrthoDB" id="9805307at2"/>
<evidence type="ECO:0000313" key="3">
    <source>
        <dbReference type="EMBL" id="SIS86170.1"/>
    </source>
</evidence>
<dbReference type="AlphaFoldDB" id="A0A1N7MJG5"/>
<dbReference type="RefSeq" id="WP_076515603.1">
    <property type="nucleotide sequence ID" value="NZ_FTOH01000005.1"/>
</dbReference>
<gene>
    <name evidence="3" type="ORF">SAMN05421686_105227</name>
</gene>
<evidence type="ECO:0000256" key="1">
    <source>
        <dbReference type="ARBA" id="ARBA00022723"/>
    </source>
</evidence>
<name>A0A1N7MJG5_9GAMM</name>
<organism evidence="3 4">
    <name type="scientific">Thalassolituus maritimus</name>
    <dbReference type="NCBI Taxonomy" id="484498"/>
    <lineage>
        <taxon>Bacteria</taxon>
        <taxon>Pseudomonadati</taxon>
        <taxon>Pseudomonadota</taxon>
        <taxon>Gammaproteobacteria</taxon>
        <taxon>Oceanospirillales</taxon>
        <taxon>Oceanospirillaceae</taxon>
        <taxon>Thalassolituus</taxon>
    </lineage>
</organism>
<keyword evidence="4" id="KW-1185">Reference proteome</keyword>
<keyword evidence="1" id="KW-0479">Metal-binding</keyword>
<evidence type="ECO:0000259" key="2">
    <source>
        <dbReference type="Pfam" id="PF01557"/>
    </source>
</evidence>